<dbReference type="RefSeq" id="WP_150075952.1">
    <property type="nucleotide sequence ID" value="NZ_VWOX01000004.1"/>
</dbReference>
<evidence type="ECO:0000313" key="3">
    <source>
        <dbReference type="EMBL" id="KAA5544346.1"/>
    </source>
</evidence>
<dbReference type="EMBL" id="VWOX01000004">
    <property type="protein sequence ID" value="KAA5544346.1"/>
    <property type="molecule type" value="Genomic_DNA"/>
</dbReference>
<comment type="caution">
    <text evidence="3">The sequence shown here is derived from an EMBL/GenBank/DDBJ whole genome shotgun (WGS) entry which is preliminary data.</text>
</comment>
<feature type="region of interest" description="Disordered" evidence="1">
    <location>
        <begin position="361"/>
        <end position="708"/>
    </location>
</feature>
<protein>
    <submittedName>
        <fullName evidence="3">Uncharacterized protein</fullName>
    </submittedName>
</protein>
<keyword evidence="4" id="KW-1185">Reference proteome</keyword>
<feature type="compositionally biased region" description="Polar residues" evidence="1">
    <location>
        <begin position="546"/>
        <end position="564"/>
    </location>
</feature>
<feature type="compositionally biased region" description="Polar residues" evidence="1">
    <location>
        <begin position="375"/>
        <end position="387"/>
    </location>
</feature>
<evidence type="ECO:0000256" key="2">
    <source>
        <dbReference type="SAM" id="SignalP"/>
    </source>
</evidence>
<accession>A0A5M6DD02</accession>
<organism evidence="3 4">
    <name type="scientific">Roseiconus nitratireducens</name>
    <dbReference type="NCBI Taxonomy" id="2605748"/>
    <lineage>
        <taxon>Bacteria</taxon>
        <taxon>Pseudomonadati</taxon>
        <taxon>Planctomycetota</taxon>
        <taxon>Planctomycetia</taxon>
        <taxon>Pirellulales</taxon>
        <taxon>Pirellulaceae</taxon>
        <taxon>Roseiconus</taxon>
    </lineage>
</organism>
<evidence type="ECO:0000313" key="4">
    <source>
        <dbReference type="Proteomes" id="UP000324479"/>
    </source>
</evidence>
<dbReference type="Proteomes" id="UP000324479">
    <property type="component" value="Unassembled WGS sequence"/>
</dbReference>
<feature type="compositionally biased region" description="Acidic residues" evidence="1">
    <location>
        <begin position="507"/>
        <end position="519"/>
    </location>
</feature>
<feature type="chain" id="PRO_5024358593" evidence="2">
    <location>
        <begin position="26"/>
        <end position="708"/>
    </location>
</feature>
<gene>
    <name evidence="3" type="ORF">FYK55_08325</name>
</gene>
<keyword evidence="2" id="KW-0732">Signal</keyword>
<sequence>MLSRRLTLCCLTFAITCLTSRTADAGCGCLDWLFGKSTTPYVAGYPYAPNTYAAAYPAVAQPVSQPYVSGYAPTACPTVAPTTYSAGYPGSVTTAYPGAAYPAATYPTAAAAAPPLTGASVATPNWNSGAVAVQRPSVSYGANGIPTYDNPSVYTGLPVTTTPTTPAELAPNQSSYRLPLSGTPYPSSYPSSYSSGYSSGYSSTVSPTASYGTSYGQLASPASVSAARVPIESTLRGNAGLNPITPSYSSYSANYSGVAPTSYAAPVTTAPVQTLPLATQPTFGSGLSRFFNSLLGRNETNYVSSYYRAPITYYRPLSSVDPVTGTTVTVQQPCTSYTQQLQRVPYNTFLPLGSTAVPSAAQPSALPPGMPVQSVPGSCNSPGSVTPMSGIPGSSTPGSFAPPPPSFPSQSTTVPGGNASGIGQMGAEISPGDRSVVPIPSIAPEDANPNLAPLSGDDASSPSDRDPMPKPQLQSQRPPSNGSGPVVRQESTLQRSSPAQPPSGQDRDDEETASQDDPDSPIRLEPPVNDQSGNPIRNELFRREQSLTANNRSAGNTSADSTSAVDAPALPPRQFSSLRPIGAPDDFTPPFTGEKTFTGEQTTPTSNSAPELKSSRPTLDLPEPPALPAPTDTNRYQDSASGISIRGRSPAAVTVPIREATTRSETIRQVGAWDEVSPSRTVAPRPTPSQPAPSSALPRDRGGWLPVR</sequence>
<evidence type="ECO:0000256" key="1">
    <source>
        <dbReference type="SAM" id="MobiDB-lite"/>
    </source>
</evidence>
<dbReference type="AlphaFoldDB" id="A0A5M6DD02"/>
<proteinExistence type="predicted"/>
<feature type="compositionally biased region" description="Polar residues" evidence="1">
    <location>
        <begin position="598"/>
        <end position="609"/>
    </location>
</feature>
<feature type="signal peptide" evidence="2">
    <location>
        <begin position="1"/>
        <end position="25"/>
    </location>
</feature>
<name>A0A5M6DD02_9BACT</name>
<reference evidence="3 4" key="1">
    <citation type="submission" date="2019-08" db="EMBL/GenBank/DDBJ databases">
        <authorList>
            <person name="Dhanesh K."/>
            <person name="Kumar G."/>
            <person name="Sasikala C."/>
            <person name="Venkata Ramana C."/>
        </authorList>
    </citation>
    <scope>NUCLEOTIDE SEQUENCE [LARGE SCALE GENOMIC DNA]</scope>
    <source>
        <strain evidence="3 4">JC645</strain>
    </source>
</reference>
<feature type="compositionally biased region" description="Polar residues" evidence="1">
    <location>
        <begin position="472"/>
        <end position="498"/>
    </location>
</feature>